<evidence type="ECO:0000313" key="4">
    <source>
        <dbReference type="EMBL" id="ACX96555.1"/>
    </source>
</evidence>
<dbReference type="PANTHER" id="PTHR31005:SF8">
    <property type="entry name" value="DUF4139 DOMAIN-CONTAINING PROTEIN"/>
    <property type="match status" value="1"/>
</dbReference>
<evidence type="ECO:0000256" key="1">
    <source>
        <dbReference type="SAM" id="Coils"/>
    </source>
</evidence>
<feature type="coiled-coil region" evidence="1">
    <location>
        <begin position="157"/>
        <end position="184"/>
    </location>
</feature>
<dbReference type="STRING" id="555778.Hneap_1732"/>
<dbReference type="eggNOG" id="COG5316">
    <property type="taxonomic scope" value="Bacteria"/>
</dbReference>
<keyword evidence="1" id="KW-0175">Coiled coil</keyword>
<dbReference type="InterPro" id="IPR037291">
    <property type="entry name" value="DUF4139"/>
</dbReference>
<dbReference type="KEGG" id="hna:Hneap_1732"/>
<keyword evidence="5" id="KW-1185">Reference proteome</keyword>
<dbReference type="Pfam" id="PF13600">
    <property type="entry name" value="DUF4140"/>
    <property type="match status" value="1"/>
</dbReference>
<dbReference type="Pfam" id="PF13598">
    <property type="entry name" value="DUF4139"/>
    <property type="match status" value="1"/>
</dbReference>
<name>D0L1I2_HALNC</name>
<evidence type="ECO:0008006" key="6">
    <source>
        <dbReference type="Google" id="ProtNLM"/>
    </source>
</evidence>
<dbReference type="AlphaFoldDB" id="D0L1I2"/>
<proteinExistence type="predicted"/>
<dbReference type="Proteomes" id="UP000009102">
    <property type="component" value="Chromosome"/>
</dbReference>
<reference evidence="4 5" key="1">
    <citation type="submission" date="2009-10" db="EMBL/GenBank/DDBJ databases">
        <title>Complete sequence of Halothiobacillus neapolitanus c2.</title>
        <authorList>
            <consortium name="US DOE Joint Genome Institute"/>
            <person name="Lucas S."/>
            <person name="Copeland A."/>
            <person name="Lapidus A."/>
            <person name="Glavina del Rio T."/>
            <person name="Tice H."/>
            <person name="Bruce D."/>
            <person name="Goodwin L."/>
            <person name="Pitluck S."/>
            <person name="Davenport K."/>
            <person name="Brettin T."/>
            <person name="Detter J.C."/>
            <person name="Han C."/>
            <person name="Tapia R."/>
            <person name="Larimer F."/>
            <person name="Land M."/>
            <person name="Hauser L."/>
            <person name="Kyrpides N."/>
            <person name="Mikhailova N."/>
            <person name="Kerfeld C."/>
            <person name="Cannon G."/>
            <person name="Heinhort S."/>
        </authorList>
    </citation>
    <scope>NUCLEOTIDE SEQUENCE [LARGE SCALE GENOMIC DNA]</scope>
    <source>
        <strain evidence="5">ATCC 23641 / c2</strain>
    </source>
</reference>
<dbReference type="InterPro" id="IPR011935">
    <property type="entry name" value="CHP02231"/>
</dbReference>
<accession>D0L1I2</accession>
<evidence type="ECO:0000313" key="5">
    <source>
        <dbReference type="Proteomes" id="UP000009102"/>
    </source>
</evidence>
<feature type="coiled-coil region" evidence="1">
    <location>
        <begin position="230"/>
        <end position="257"/>
    </location>
</feature>
<dbReference type="InterPro" id="IPR025554">
    <property type="entry name" value="DUF4140"/>
</dbReference>
<feature type="domain" description="DUF4140" evidence="3">
    <location>
        <begin position="78"/>
        <end position="186"/>
    </location>
</feature>
<gene>
    <name evidence="4" type="ordered locus">Hneap_1732</name>
</gene>
<evidence type="ECO:0000259" key="2">
    <source>
        <dbReference type="Pfam" id="PF13598"/>
    </source>
</evidence>
<dbReference type="EMBL" id="CP001801">
    <property type="protein sequence ID" value="ACX96555.1"/>
    <property type="molecule type" value="Genomic_DNA"/>
</dbReference>
<dbReference type="NCBIfam" id="TIGR02231">
    <property type="entry name" value="mucoidy inhibitor MuiA family protein"/>
    <property type="match status" value="1"/>
</dbReference>
<dbReference type="RefSeq" id="WP_012824588.1">
    <property type="nucleotide sequence ID" value="NC_013422.1"/>
</dbReference>
<evidence type="ECO:0000259" key="3">
    <source>
        <dbReference type="Pfam" id="PF13600"/>
    </source>
</evidence>
<dbReference type="PANTHER" id="PTHR31005">
    <property type="entry name" value="DUF4139 DOMAIN-CONTAINING PROTEIN"/>
    <property type="match status" value="1"/>
</dbReference>
<organism evidence="4 5">
    <name type="scientific">Halothiobacillus neapolitanus (strain ATCC 23641 / DSM 15147 / CIP 104769 / NCIMB 8539 / c2)</name>
    <name type="common">Thiobacillus neapolitanus</name>
    <dbReference type="NCBI Taxonomy" id="555778"/>
    <lineage>
        <taxon>Bacteria</taxon>
        <taxon>Pseudomonadati</taxon>
        <taxon>Pseudomonadota</taxon>
        <taxon>Gammaproteobacteria</taxon>
        <taxon>Chromatiales</taxon>
        <taxon>Halothiobacillaceae</taxon>
        <taxon>Halothiobacillus</taxon>
    </lineage>
</organism>
<sequence length="624" mass="67969">MSQNRVVSNAKLNDEFSCNLSRPAVRQSRMALPLLLLCLAMGSVWLMPVTEAALDVKPDSVKQGEPAATGLMSRITEVTVLPQGAWVTRRIDVPIATVPVEAHRADGSNNEQAGKSVTVLDLPGNIDQESVQISSADLFQSGPLQWQKQAVETAPDYVAIEAQIDALRRQQADARDALEVARIRLNIFQAQMSAPATVTTKAGHQAGAFLTQSGARQSFDKLLADLMSAQHKARNDLDQVNDAIAKQQAKLTELRKQPEKMKLIVPLERKKSASGKVGSGILPVYLRYRVSDAGWQPVYRANLITTLPTSVSAKNTPEKTALPVANASAHANPIGDENARLDWSFSASVHQNSGEDWTHVPITLSLIDAQRYYPAPKLPRWTIGFERHQPVAPVQEVRSKLAMNMMAAPAARPVDATGFNAEYKSDQPLSINSGETTTVIPLQHEQVPANATVLIAPTQSPLGVLTGTFDLNNPLPLPAGRWDFFVNGAQLGSAFRQAQAPSKKMTLGFGADQRIQVTVDQKPDQREENGVIGKSTQMVRRTVVEVQSQHKEPVAVTVIMNLPIAEDSEISVEALADTTPPTTKQFDGIDGVWAWSNQIKPGQKITLNFGFRLRWPSDKTLSGL</sequence>
<protein>
    <recommendedName>
        <fullName evidence="6">DUF4139 domain-containing protein</fullName>
    </recommendedName>
</protein>
<dbReference type="HOGENOM" id="CLU_437927_0_0_6"/>
<feature type="domain" description="DUF4139" evidence="2">
    <location>
        <begin position="337"/>
        <end position="616"/>
    </location>
</feature>
<dbReference type="OrthoDB" id="9777444at2"/>